<dbReference type="CDD" id="cd04301">
    <property type="entry name" value="NAT_SF"/>
    <property type="match status" value="1"/>
</dbReference>
<gene>
    <name evidence="4" type="ORF">RNC47_29815</name>
</gene>
<evidence type="ECO:0000256" key="2">
    <source>
        <dbReference type="ARBA" id="ARBA00023315"/>
    </source>
</evidence>
<dbReference type="EC" id="2.3.1.-" evidence="4"/>
<dbReference type="SUPFAM" id="SSF55729">
    <property type="entry name" value="Acyl-CoA N-acyltransferases (Nat)"/>
    <property type="match status" value="1"/>
</dbReference>
<comment type="caution">
    <text evidence="4">The sequence shown here is derived from an EMBL/GenBank/DDBJ whole genome shotgun (WGS) entry which is preliminary data.</text>
</comment>
<evidence type="ECO:0000259" key="3">
    <source>
        <dbReference type="PROSITE" id="PS51186"/>
    </source>
</evidence>
<dbReference type="Gene3D" id="3.40.630.30">
    <property type="match status" value="1"/>
</dbReference>
<name>A0ABU2LY54_9ACTN</name>
<feature type="domain" description="N-acetyltransferase" evidence="3">
    <location>
        <begin position="147"/>
        <end position="285"/>
    </location>
</feature>
<sequence>MTWTLTEDLDVFLGTAGPFLHARPAENTVFLTVTDTLRAAGLGMYGDLPPRFGWWRDGAGEVAAVWLRTPPWPVNVSRAPDEAVEALAALLAAEGDAAPTEVFLPRPEDEAFARAWQAHAGRRPTVRHETRLYRLAELSPPQAPPAGRSRTATAADRALLIDWTHGFLRDVGDDVPGDRAVAALVDDRLSHQGVEVWEEADGTPVAMAQLTRLVAGQARVANVYTPPAHRGRGYASVLTAAVSGRARRAGAREVVLFTDLANPTSNAIYQRIGYRPVLDRVTLAL</sequence>
<reference evidence="5" key="1">
    <citation type="submission" date="2023-07" db="EMBL/GenBank/DDBJ databases">
        <title>30 novel species of actinomycetes from the DSMZ collection.</title>
        <authorList>
            <person name="Nouioui I."/>
        </authorList>
    </citation>
    <scope>NUCLEOTIDE SEQUENCE [LARGE SCALE GENOMIC DNA]</scope>
    <source>
        <strain evidence="5">DSM 44918</strain>
    </source>
</reference>
<dbReference type="PANTHER" id="PTHR43877">
    <property type="entry name" value="AMINOALKYLPHOSPHONATE N-ACETYLTRANSFERASE-RELATED-RELATED"/>
    <property type="match status" value="1"/>
</dbReference>
<dbReference type="Proteomes" id="UP001183420">
    <property type="component" value="Unassembled WGS sequence"/>
</dbReference>
<evidence type="ECO:0000313" key="4">
    <source>
        <dbReference type="EMBL" id="MDT0322522.1"/>
    </source>
</evidence>
<dbReference type="RefSeq" id="WP_311603167.1">
    <property type="nucleotide sequence ID" value="NZ_JAVREM010000065.1"/>
</dbReference>
<accession>A0ABU2LY54</accession>
<dbReference type="InterPro" id="IPR050832">
    <property type="entry name" value="Bact_Acetyltransf"/>
</dbReference>
<keyword evidence="2 4" id="KW-0012">Acyltransferase</keyword>
<protein>
    <submittedName>
        <fullName evidence="4">GNAT family N-acetyltransferase</fullName>
        <ecNumber evidence="4">2.3.1.-</ecNumber>
    </submittedName>
</protein>
<organism evidence="4 5">
    <name type="scientific">Streptomyces millisiae</name>
    <dbReference type="NCBI Taxonomy" id="3075542"/>
    <lineage>
        <taxon>Bacteria</taxon>
        <taxon>Bacillati</taxon>
        <taxon>Actinomycetota</taxon>
        <taxon>Actinomycetes</taxon>
        <taxon>Kitasatosporales</taxon>
        <taxon>Streptomycetaceae</taxon>
        <taxon>Streptomyces</taxon>
    </lineage>
</organism>
<dbReference type="Pfam" id="PF00583">
    <property type="entry name" value="Acetyltransf_1"/>
    <property type="match status" value="1"/>
</dbReference>
<dbReference type="GO" id="GO:0016746">
    <property type="term" value="F:acyltransferase activity"/>
    <property type="evidence" value="ECO:0007669"/>
    <property type="project" value="UniProtKB-KW"/>
</dbReference>
<evidence type="ECO:0000256" key="1">
    <source>
        <dbReference type="ARBA" id="ARBA00022679"/>
    </source>
</evidence>
<dbReference type="InterPro" id="IPR016181">
    <property type="entry name" value="Acyl_CoA_acyltransferase"/>
</dbReference>
<keyword evidence="1 4" id="KW-0808">Transferase</keyword>
<dbReference type="InterPro" id="IPR000182">
    <property type="entry name" value="GNAT_dom"/>
</dbReference>
<proteinExistence type="predicted"/>
<dbReference type="PROSITE" id="PS51186">
    <property type="entry name" value="GNAT"/>
    <property type="match status" value="1"/>
</dbReference>
<evidence type="ECO:0000313" key="5">
    <source>
        <dbReference type="Proteomes" id="UP001183420"/>
    </source>
</evidence>
<keyword evidence="5" id="KW-1185">Reference proteome</keyword>
<dbReference type="EMBL" id="JAVREM010000065">
    <property type="protein sequence ID" value="MDT0322522.1"/>
    <property type="molecule type" value="Genomic_DNA"/>
</dbReference>